<dbReference type="Proteomes" id="UP001596303">
    <property type="component" value="Unassembled WGS sequence"/>
</dbReference>
<dbReference type="CDD" id="cd07067">
    <property type="entry name" value="HP_PGM_like"/>
    <property type="match status" value="1"/>
</dbReference>
<proteinExistence type="predicted"/>
<dbReference type="InterPro" id="IPR013078">
    <property type="entry name" value="His_Pase_superF_clade-1"/>
</dbReference>
<dbReference type="RefSeq" id="WP_377379285.1">
    <property type="nucleotide sequence ID" value="NZ_JBHSSW010000013.1"/>
</dbReference>
<comment type="caution">
    <text evidence="1">The sequence shown here is derived from an EMBL/GenBank/DDBJ whole genome shotgun (WGS) entry which is preliminary data.</text>
</comment>
<evidence type="ECO:0000313" key="2">
    <source>
        <dbReference type="Proteomes" id="UP001596303"/>
    </source>
</evidence>
<dbReference type="SUPFAM" id="SSF53254">
    <property type="entry name" value="Phosphoglycerate mutase-like"/>
    <property type="match status" value="1"/>
</dbReference>
<name>A0ABW1SBJ4_9PROT</name>
<sequence length="198" mass="22650">MTAADLKAEPQLLLMRHAECEKNQLDLMGGTSRGKLTNRGLRQLELLLEKSEVIAQVKAIFCSDRIQCIETSKFVSEKLDINFEVDRLLEPLDLGVLSGLSIEEAKRSYPEAHQFMEKWRDNKADISDLMIPGMTDPSVFYRQGVHFLEKRASETGPYLVVATRSVLILLRNVWLKNEPGQGYKNFDFQNCQILELFN</sequence>
<dbReference type="Gene3D" id="3.40.50.1240">
    <property type="entry name" value="Phosphoglycerate mutase-like"/>
    <property type="match status" value="1"/>
</dbReference>
<reference evidence="2" key="1">
    <citation type="journal article" date="2019" name="Int. J. Syst. Evol. Microbiol.">
        <title>The Global Catalogue of Microorganisms (GCM) 10K type strain sequencing project: providing services to taxonomists for standard genome sequencing and annotation.</title>
        <authorList>
            <consortium name="The Broad Institute Genomics Platform"/>
            <consortium name="The Broad Institute Genome Sequencing Center for Infectious Disease"/>
            <person name="Wu L."/>
            <person name="Ma J."/>
        </authorList>
    </citation>
    <scope>NUCLEOTIDE SEQUENCE [LARGE SCALE GENOMIC DNA]</scope>
    <source>
        <strain evidence="2">CGMCC-1.15741</strain>
    </source>
</reference>
<dbReference type="Pfam" id="PF00300">
    <property type="entry name" value="His_Phos_1"/>
    <property type="match status" value="1"/>
</dbReference>
<evidence type="ECO:0000313" key="1">
    <source>
        <dbReference type="EMBL" id="MFC6198774.1"/>
    </source>
</evidence>
<gene>
    <name evidence="1" type="ORF">ACFQDM_11820</name>
</gene>
<organism evidence="1 2">
    <name type="scientific">Ponticaulis profundi</name>
    <dbReference type="NCBI Taxonomy" id="2665222"/>
    <lineage>
        <taxon>Bacteria</taxon>
        <taxon>Pseudomonadati</taxon>
        <taxon>Pseudomonadota</taxon>
        <taxon>Alphaproteobacteria</taxon>
        <taxon>Hyphomonadales</taxon>
        <taxon>Hyphomonadaceae</taxon>
        <taxon>Ponticaulis</taxon>
    </lineage>
</organism>
<dbReference type="EMBL" id="JBHSSW010000013">
    <property type="protein sequence ID" value="MFC6198774.1"/>
    <property type="molecule type" value="Genomic_DNA"/>
</dbReference>
<protein>
    <submittedName>
        <fullName evidence="1">Histidine phosphatase family protein</fullName>
    </submittedName>
</protein>
<dbReference type="InterPro" id="IPR029033">
    <property type="entry name" value="His_PPase_superfam"/>
</dbReference>
<accession>A0ABW1SBJ4</accession>
<keyword evidence="2" id="KW-1185">Reference proteome</keyword>